<dbReference type="InterPro" id="IPR017871">
    <property type="entry name" value="ABC_transporter-like_CS"/>
</dbReference>
<comment type="caution">
    <text evidence="11">The sequence shown here is derived from an EMBL/GenBank/DDBJ whole genome shotgun (WGS) entry which is preliminary data.</text>
</comment>
<dbReference type="Gene3D" id="3.40.50.300">
    <property type="entry name" value="P-loop containing nucleotide triphosphate hydrolases"/>
    <property type="match status" value="1"/>
</dbReference>
<evidence type="ECO:0000256" key="9">
    <source>
        <dbReference type="ARBA" id="ARBA00023136"/>
    </source>
</evidence>
<keyword evidence="9" id="KW-0472">Membrane</keyword>
<evidence type="ECO:0000313" key="11">
    <source>
        <dbReference type="EMBL" id="RJX37451.1"/>
    </source>
</evidence>
<evidence type="ECO:0000256" key="1">
    <source>
        <dbReference type="ARBA" id="ARBA00004202"/>
    </source>
</evidence>
<dbReference type="GO" id="GO:0005886">
    <property type="term" value="C:plasma membrane"/>
    <property type="evidence" value="ECO:0007669"/>
    <property type="project" value="UniProtKB-SubCell"/>
</dbReference>
<dbReference type="Proteomes" id="UP000267798">
    <property type="component" value="Unassembled WGS sequence"/>
</dbReference>
<evidence type="ECO:0000313" key="12">
    <source>
        <dbReference type="Proteomes" id="UP000267798"/>
    </source>
</evidence>
<gene>
    <name evidence="11" type="ORF">D3P09_20900</name>
</gene>
<dbReference type="SMART" id="SM00382">
    <property type="entry name" value="AAA"/>
    <property type="match status" value="1"/>
</dbReference>
<keyword evidence="3" id="KW-0813">Transport</keyword>
<proteinExistence type="inferred from homology"/>
<dbReference type="EMBL" id="QXQB01000005">
    <property type="protein sequence ID" value="RJX37451.1"/>
    <property type="molecule type" value="Genomic_DNA"/>
</dbReference>
<dbReference type="InterPro" id="IPR003593">
    <property type="entry name" value="AAA+_ATPase"/>
</dbReference>
<reference evidence="11 12" key="1">
    <citation type="submission" date="2018-09" db="EMBL/GenBank/DDBJ databases">
        <title>Paenibacillus aracenensis nov. sp. isolated from a cave in southern Spain.</title>
        <authorList>
            <person name="Jurado V."/>
            <person name="Gutierrez-Patricio S."/>
            <person name="Gonzalez-Pimentel J.L."/>
            <person name="Miller A.Z."/>
            <person name="Laiz L."/>
            <person name="Saiz-Jimenez C."/>
        </authorList>
    </citation>
    <scope>NUCLEOTIDE SEQUENCE [LARGE SCALE GENOMIC DNA]</scope>
    <source>
        <strain evidence="11 12">JCM 19203</strain>
    </source>
</reference>
<dbReference type="InterPro" id="IPR050388">
    <property type="entry name" value="ABC_Ni/Peptide_Import"/>
</dbReference>
<comment type="similarity">
    <text evidence="2">Belongs to the ABC transporter superfamily.</text>
</comment>
<keyword evidence="8" id="KW-1278">Translocase</keyword>
<comment type="subcellular location">
    <subcellularLocation>
        <location evidence="1">Cell membrane</location>
        <topology evidence="1">Peripheral membrane protein</topology>
    </subcellularLocation>
</comment>
<keyword evidence="4" id="KW-1003">Cell membrane</keyword>
<dbReference type="CDD" id="cd03257">
    <property type="entry name" value="ABC_NikE_OppD_transporters"/>
    <property type="match status" value="1"/>
</dbReference>
<keyword evidence="7 11" id="KW-0067">ATP-binding</keyword>
<dbReference type="PANTHER" id="PTHR43297:SF14">
    <property type="entry name" value="ATPASE AAA-TYPE CORE DOMAIN-CONTAINING PROTEIN"/>
    <property type="match status" value="1"/>
</dbReference>
<organism evidence="11 12">
    <name type="scientific">Paenibacillus pinisoli</name>
    <dbReference type="NCBI Taxonomy" id="1276110"/>
    <lineage>
        <taxon>Bacteria</taxon>
        <taxon>Bacillati</taxon>
        <taxon>Bacillota</taxon>
        <taxon>Bacilli</taxon>
        <taxon>Bacillales</taxon>
        <taxon>Paenibacillaceae</taxon>
        <taxon>Paenibacillus</taxon>
    </lineage>
</organism>
<keyword evidence="5" id="KW-0997">Cell inner membrane</keyword>
<dbReference type="PROSITE" id="PS50893">
    <property type="entry name" value="ABC_TRANSPORTER_2"/>
    <property type="match status" value="1"/>
</dbReference>
<dbReference type="AlphaFoldDB" id="A0A3A6PLZ6"/>
<dbReference type="InterPro" id="IPR027417">
    <property type="entry name" value="P-loop_NTPase"/>
</dbReference>
<dbReference type="Pfam" id="PF00005">
    <property type="entry name" value="ABC_tran"/>
    <property type="match status" value="1"/>
</dbReference>
<dbReference type="PANTHER" id="PTHR43297">
    <property type="entry name" value="OLIGOPEPTIDE TRANSPORT ATP-BINDING PROTEIN APPD"/>
    <property type="match status" value="1"/>
</dbReference>
<evidence type="ECO:0000256" key="2">
    <source>
        <dbReference type="ARBA" id="ARBA00005417"/>
    </source>
</evidence>
<dbReference type="GO" id="GO:0016887">
    <property type="term" value="F:ATP hydrolysis activity"/>
    <property type="evidence" value="ECO:0007669"/>
    <property type="project" value="InterPro"/>
</dbReference>
<dbReference type="InterPro" id="IPR003439">
    <property type="entry name" value="ABC_transporter-like_ATP-bd"/>
</dbReference>
<dbReference type="GO" id="GO:0015833">
    <property type="term" value="P:peptide transport"/>
    <property type="evidence" value="ECO:0007669"/>
    <property type="project" value="InterPro"/>
</dbReference>
<protein>
    <submittedName>
        <fullName evidence="11">ABC transporter ATP-binding protein</fullName>
    </submittedName>
</protein>
<keyword evidence="12" id="KW-1185">Reference proteome</keyword>
<dbReference type="Pfam" id="PF08352">
    <property type="entry name" value="oligo_HPY"/>
    <property type="match status" value="1"/>
</dbReference>
<evidence type="ECO:0000256" key="8">
    <source>
        <dbReference type="ARBA" id="ARBA00022967"/>
    </source>
</evidence>
<evidence type="ECO:0000259" key="10">
    <source>
        <dbReference type="PROSITE" id="PS50893"/>
    </source>
</evidence>
<feature type="domain" description="ABC transporter" evidence="10">
    <location>
        <begin position="25"/>
        <end position="272"/>
    </location>
</feature>
<dbReference type="InterPro" id="IPR013563">
    <property type="entry name" value="Oligopep_ABC_C"/>
</dbReference>
<name>A0A3A6PLZ6_9BACL</name>
<evidence type="ECO:0000256" key="5">
    <source>
        <dbReference type="ARBA" id="ARBA00022519"/>
    </source>
</evidence>
<sequence length="285" mass="31712">MEALKMIMRSTDIQIARASGQVLNVERLQINVYKDKTIRPLVHEVSFSIAQGETFALVGESGSGKSMTASAIAGLLPKSIRVASGHIFFHGEEVQSWPEKTRAKLRGTQIGWIFQNYQGSFTPFFTIGGQLNEMVRSHRDLSRRAAKDMVYYWLDQAALPAERIYGSYPFQLSGGQRQRAAIAAALMLEPSLVIADEPTTALDVLTGDRILELISRLQSRTGCSVLFISHDLRHVLKHSSRIGVMREGRIVEQGDTAQIRSSPQHPYTKMLLDACPRLDAPPLYS</sequence>
<accession>A0A3A6PLZ6</accession>
<dbReference type="OrthoDB" id="9802264at2"/>
<evidence type="ECO:0000256" key="4">
    <source>
        <dbReference type="ARBA" id="ARBA00022475"/>
    </source>
</evidence>
<evidence type="ECO:0000256" key="7">
    <source>
        <dbReference type="ARBA" id="ARBA00022840"/>
    </source>
</evidence>
<evidence type="ECO:0000256" key="3">
    <source>
        <dbReference type="ARBA" id="ARBA00022448"/>
    </source>
</evidence>
<dbReference type="PROSITE" id="PS00211">
    <property type="entry name" value="ABC_TRANSPORTER_1"/>
    <property type="match status" value="1"/>
</dbReference>
<keyword evidence="6" id="KW-0547">Nucleotide-binding</keyword>
<dbReference type="SUPFAM" id="SSF52540">
    <property type="entry name" value="P-loop containing nucleoside triphosphate hydrolases"/>
    <property type="match status" value="1"/>
</dbReference>
<dbReference type="GO" id="GO:0005524">
    <property type="term" value="F:ATP binding"/>
    <property type="evidence" value="ECO:0007669"/>
    <property type="project" value="UniProtKB-KW"/>
</dbReference>
<evidence type="ECO:0000256" key="6">
    <source>
        <dbReference type="ARBA" id="ARBA00022741"/>
    </source>
</evidence>